<organism evidence="1 2">
    <name type="scientific">Trichoderma breve</name>
    <dbReference type="NCBI Taxonomy" id="2034170"/>
    <lineage>
        <taxon>Eukaryota</taxon>
        <taxon>Fungi</taxon>
        <taxon>Dikarya</taxon>
        <taxon>Ascomycota</taxon>
        <taxon>Pezizomycotina</taxon>
        <taxon>Sordariomycetes</taxon>
        <taxon>Hypocreomycetidae</taxon>
        <taxon>Hypocreales</taxon>
        <taxon>Hypocreaceae</taxon>
        <taxon>Trichoderma</taxon>
    </lineage>
</organism>
<sequence length="160" mass="17867">MHLSFLLEPNIALGWIPTIDAQATAAALSVTKDLPRSSPTYRPRTHLRLVLGRSEYASAVEIFDGMRQEIPSKFPSQMPSEISSESYFRQPFGSPETQGSTAGKHFTLDDRVFVLTLLNKVFVLAVADRAFIPPLVDRIPVLTLDVRVLVLKLDNPRLYS</sequence>
<name>A0A9W9EEZ5_9HYPO</name>
<reference evidence="1" key="1">
    <citation type="submission" date="2022-09" db="EMBL/GenBank/DDBJ databases">
        <title>Chromosome-level assembly of Trichoderma breve T069, a fungus used in development of biopesticide product.</title>
        <authorList>
            <person name="Lin R."/>
            <person name="Liu T."/>
        </authorList>
    </citation>
    <scope>NUCLEOTIDE SEQUENCE</scope>
    <source>
        <strain evidence="1">T069</strain>
    </source>
</reference>
<keyword evidence="2" id="KW-1185">Reference proteome</keyword>
<evidence type="ECO:0000313" key="1">
    <source>
        <dbReference type="EMBL" id="KAJ4865445.1"/>
    </source>
</evidence>
<dbReference type="Proteomes" id="UP001140511">
    <property type="component" value="Unassembled WGS sequence"/>
</dbReference>
<evidence type="ECO:0000313" key="2">
    <source>
        <dbReference type="Proteomes" id="UP001140511"/>
    </source>
</evidence>
<dbReference type="AlphaFoldDB" id="A0A9W9EEZ5"/>
<accession>A0A9W9EEZ5</accession>
<dbReference type="EMBL" id="JAOPEN010000001">
    <property type="protein sequence ID" value="KAJ4865445.1"/>
    <property type="molecule type" value="Genomic_DNA"/>
</dbReference>
<comment type="caution">
    <text evidence="1">The sequence shown here is derived from an EMBL/GenBank/DDBJ whole genome shotgun (WGS) entry which is preliminary data.</text>
</comment>
<gene>
    <name evidence="1" type="ORF">T069G_01975</name>
</gene>
<dbReference type="GeneID" id="80863873"/>
<protein>
    <submittedName>
        <fullName evidence="1">Uncharacterized protein</fullName>
    </submittedName>
</protein>
<proteinExistence type="predicted"/>
<dbReference type="RefSeq" id="XP_056034501.1">
    <property type="nucleotide sequence ID" value="XM_056169185.1"/>
</dbReference>